<dbReference type="GO" id="GO:0005524">
    <property type="term" value="F:ATP binding"/>
    <property type="evidence" value="ECO:0007669"/>
    <property type="project" value="UniProtKB-KW"/>
</dbReference>
<dbReference type="PANTHER" id="PTHR43309">
    <property type="entry name" value="5-OXOPROLINASE SUBUNIT C"/>
    <property type="match status" value="1"/>
</dbReference>
<dbReference type="InterPro" id="IPR029000">
    <property type="entry name" value="Cyclophilin-like_dom_sf"/>
</dbReference>
<keyword evidence="2" id="KW-0378">Hydrolase</keyword>
<feature type="domain" description="Carboxyltransferase" evidence="5">
    <location>
        <begin position="248"/>
        <end position="500"/>
    </location>
</feature>
<dbReference type="Gene3D" id="2.40.100.10">
    <property type="entry name" value="Cyclophilin-like"/>
    <property type="match status" value="2"/>
</dbReference>
<dbReference type="RefSeq" id="WP_119356041.1">
    <property type="nucleotide sequence ID" value="NZ_BJXM01000003.1"/>
</dbReference>
<evidence type="ECO:0000313" key="7">
    <source>
        <dbReference type="Proteomes" id="UP000266178"/>
    </source>
</evidence>
<evidence type="ECO:0000313" key="6">
    <source>
        <dbReference type="EMBL" id="RIH93458.1"/>
    </source>
</evidence>
<dbReference type="SMART" id="SM00797">
    <property type="entry name" value="AHS2"/>
    <property type="match status" value="1"/>
</dbReference>
<keyword evidence="1" id="KW-0547">Nucleotide-binding</keyword>
<evidence type="ECO:0000256" key="3">
    <source>
        <dbReference type="ARBA" id="ARBA00022840"/>
    </source>
</evidence>
<dbReference type="GO" id="GO:0016787">
    <property type="term" value="F:hydrolase activity"/>
    <property type="evidence" value="ECO:0007669"/>
    <property type="project" value="UniProtKB-KW"/>
</dbReference>
<dbReference type="InterPro" id="IPR052708">
    <property type="entry name" value="PxpC"/>
</dbReference>
<keyword evidence="3" id="KW-0067">ATP-binding</keyword>
<gene>
    <name evidence="6" type="primary">kipA</name>
    <name evidence="6" type="ORF">Mgrana_00509</name>
</gene>
<evidence type="ECO:0000259" key="4">
    <source>
        <dbReference type="SMART" id="SM00796"/>
    </source>
</evidence>
<dbReference type="Pfam" id="PF02626">
    <property type="entry name" value="CT_A_B"/>
    <property type="match status" value="1"/>
</dbReference>
<keyword evidence="7" id="KW-1185">Reference proteome</keyword>
<dbReference type="SUPFAM" id="SSF50891">
    <property type="entry name" value="Cyclophilin-like"/>
    <property type="match status" value="2"/>
</dbReference>
<name>A0A399FB72_9DEIN</name>
<feature type="domain" description="Carboxyltransferase" evidence="4">
    <location>
        <begin position="2"/>
        <end position="193"/>
    </location>
</feature>
<protein>
    <submittedName>
        <fullName evidence="6">KipI antagonist</fullName>
    </submittedName>
</protein>
<accession>A0A399FB72</accession>
<sequence>MLRGFYLPFGQRLDPAVSARIHALLECLLQQILPGVTDLVPGYANLYVEFDPLRVSGAKVRRWVAQHLKALEVSPLEHRPIQEIPVRYDGEDLPLAVQQTGLSLEEVIRRHSGPLYRVFALGFTPGFAYLGPVDPALRLPRRAEPRRRVAAHTVAMAGEQTGIYPLPSPGGWNLLGTALEAVYDPHRPQPFRLQAGDRVRFVPAKGPTPPEPEPLELLPGGLTQPVLRLEEPGLLDLLVDQGRFRVGRYGLARSGTLDALSAQAANRLLGNPAEAPVLELALRGPVLTALAPVVLAFAGFGLRPVVGGGPLEPWQSFLLHPGQTLRFQPEGPGARGYLAVAGGFASKRFMGSASTDLRGLIGRALRVGDVLAANPRGARAGFQTNPWRLNPDWPIRLLPGPQADPEALQALTGAAFRVSSADRMGIRLEGPPVPGGEILSEATPLGAVQVPPGGAPILLLNDRGTLGGYRKPALVHPLDWPRVAQLRPGSWVRFRWSPANP</sequence>
<evidence type="ECO:0000259" key="5">
    <source>
        <dbReference type="SMART" id="SM00797"/>
    </source>
</evidence>
<reference evidence="6 7" key="1">
    <citation type="submission" date="2018-08" db="EMBL/GenBank/DDBJ databases">
        <title>Meiothermus granaticius genome AF-68 sequencing project.</title>
        <authorList>
            <person name="Da Costa M.S."/>
            <person name="Albuquerque L."/>
            <person name="Raposo P."/>
            <person name="Froufe H.J.C."/>
            <person name="Barroso C.S."/>
            <person name="Egas C."/>
        </authorList>
    </citation>
    <scope>NUCLEOTIDE SEQUENCE [LARGE SCALE GENOMIC DNA]</scope>
    <source>
        <strain evidence="6 7">AF-68</strain>
    </source>
</reference>
<evidence type="ECO:0000256" key="1">
    <source>
        <dbReference type="ARBA" id="ARBA00022741"/>
    </source>
</evidence>
<comment type="caution">
    <text evidence="6">The sequence shown here is derived from an EMBL/GenBank/DDBJ whole genome shotgun (WGS) entry which is preliminary data.</text>
</comment>
<dbReference type="SMART" id="SM00796">
    <property type="entry name" value="AHS1"/>
    <property type="match status" value="1"/>
</dbReference>
<dbReference type="SUPFAM" id="SSF160467">
    <property type="entry name" value="PH0987 N-terminal domain-like"/>
    <property type="match status" value="1"/>
</dbReference>
<dbReference type="PANTHER" id="PTHR43309:SF4">
    <property type="entry name" value="CARBOXYLTRANSFERASE DOMAIN-CONTAINING PROTEIN"/>
    <property type="match status" value="1"/>
</dbReference>
<dbReference type="OrthoDB" id="9782422at2"/>
<proteinExistence type="predicted"/>
<dbReference type="AlphaFoldDB" id="A0A399FB72"/>
<dbReference type="InterPro" id="IPR003778">
    <property type="entry name" value="CT_A_B"/>
</dbReference>
<organism evidence="6 7">
    <name type="scientific">Meiothermus granaticius NBRC 107808</name>
    <dbReference type="NCBI Taxonomy" id="1227551"/>
    <lineage>
        <taxon>Bacteria</taxon>
        <taxon>Thermotogati</taxon>
        <taxon>Deinococcota</taxon>
        <taxon>Deinococci</taxon>
        <taxon>Thermales</taxon>
        <taxon>Thermaceae</taxon>
        <taxon>Meiothermus</taxon>
    </lineage>
</organism>
<dbReference type="Gene3D" id="3.30.1360.40">
    <property type="match status" value="1"/>
</dbReference>
<dbReference type="EMBL" id="QWLB01000005">
    <property type="protein sequence ID" value="RIH93458.1"/>
    <property type="molecule type" value="Genomic_DNA"/>
</dbReference>
<dbReference type="Pfam" id="PF02682">
    <property type="entry name" value="CT_C_D"/>
    <property type="match status" value="1"/>
</dbReference>
<dbReference type="Proteomes" id="UP000266178">
    <property type="component" value="Unassembled WGS sequence"/>
</dbReference>
<evidence type="ECO:0000256" key="2">
    <source>
        <dbReference type="ARBA" id="ARBA00022801"/>
    </source>
</evidence>
<dbReference type="InterPro" id="IPR003833">
    <property type="entry name" value="CT_C_D"/>
</dbReference>